<dbReference type="Pfam" id="PF04892">
    <property type="entry name" value="VanZ"/>
    <property type="match status" value="1"/>
</dbReference>
<keyword evidence="2" id="KW-1133">Transmembrane helix</keyword>
<dbReference type="Proteomes" id="UP001303889">
    <property type="component" value="Unassembled WGS sequence"/>
</dbReference>
<dbReference type="InterPro" id="IPR006976">
    <property type="entry name" value="VanZ-like"/>
</dbReference>
<proteinExistence type="predicted"/>
<dbReference type="PANTHER" id="PTHR28008:SF1">
    <property type="entry name" value="DOMAIN PROTEIN, PUTATIVE (AFU_ORTHOLOGUE AFUA_3G10980)-RELATED"/>
    <property type="match status" value="1"/>
</dbReference>
<evidence type="ECO:0000259" key="3">
    <source>
        <dbReference type="Pfam" id="PF04892"/>
    </source>
</evidence>
<evidence type="ECO:0000256" key="2">
    <source>
        <dbReference type="SAM" id="Phobius"/>
    </source>
</evidence>
<dbReference type="PANTHER" id="PTHR28008">
    <property type="entry name" value="DOMAIN PROTEIN, PUTATIVE (AFU_ORTHOLOGUE AFUA_3G10980)-RELATED"/>
    <property type="match status" value="1"/>
</dbReference>
<protein>
    <recommendedName>
        <fullName evidence="3">VanZ-like domain-containing protein</fullName>
    </recommendedName>
</protein>
<feature type="transmembrane region" description="Helical" evidence="2">
    <location>
        <begin position="99"/>
        <end position="117"/>
    </location>
</feature>
<feature type="region of interest" description="Disordered" evidence="1">
    <location>
        <begin position="146"/>
        <end position="212"/>
    </location>
</feature>
<feature type="transmembrane region" description="Helical" evidence="2">
    <location>
        <begin position="64"/>
        <end position="87"/>
    </location>
</feature>
<feature type="domain" description="VanZ-like" evidence="3">
    <location>
        <begin position="39"/>
        <end position="115"/>
    </location>
</feature>
<dbReference type="AlphaFoldDB" id="A0AAN6RQT8"/>
<evidence type="ECO:0000313" key="4">
    <source>
        <dbReference type="EMBL" id="KAK3899555.1"/>
    </source>
</evidence>
<keyword evidence="2" id="KW-0472">Membrane</keyword>
<sequence>MRIRLPFAGVFLTLLLLAGYLGLTPLHLDSASNPLLNDKFLHFTVFFALTLAFYWVVDTTRRRTLHLTLAVCTGVLAVASELLQAVIPGNGREFDVLDVAANVVGSLAAVGLCAWYHRRMLERKRMRKYTAVPTEGDAEEDLELGEGVGGRHEEGVTVGGDAARATTLEEEVDNWDENAEDPWDEDDAGDVGVAAPMGKDADQAGGAKKRSD</sequence>
<gene>
    <name evidence="4" type="ORF">C8A05DRAFT_36830</name>
</gene>
<reference evidence="4" key="2">
    <citation type="submission" date="2023-05" db="EMBL/GenBank/DDBJ databases">
        <authorList>
            <consortium name="Lawrence Berkeley National Laboratory"/>
            <person name="Steindorff A."/>
            <person name="Hensen N."/>
            <person name="Bonometti L."/>
            <person name="Westerberg I."/>
            <person name="Brannstrom I.O."/>
            <person name="Guillou S."/>
            <person name="Cros-Aarteil S."/>
            <person name="Calhoun S."/>
            <person name="Haridas S."/>
            <person name="Kuo A."/>
            <person name="Mondo S."/>
            <person name="Pangilinan J."/>
            <person name="Riley R."/>
            <person name="Labutti K."/>
            <person name="Andreopoulos B."/>
            <person name="Lipzen A."/>
            <person name="Chen C."/>
            <person name="Yanf M."/>
            <person name="Daum C."/>
            <person name="Ng V."/>
            <person name="Clum A."/>
            <person name="Ohm R."/>
            <person name="Martin F."/>
            <person name="Silar P."/>
            <person name="Natvig D."/>
            <person name="Lalanne C."/>
            <person name="Gautier V."/>
            <person name="Ament-Velasquez S.L."/>
            <person name="Kruys A."/>
            <person name="Hutchinson M.I."/>
            <person name="Powell A.J."/>
            <person name="Barry K."/>
            <person name="Miller A.N."/>
            <person name="Grigoriev I.V."/>
            <person name="Debuchy R."/>
            <person name="Gladieux P."/>
            <person name="Thoren M.H."/>
            <person name="Johannesson H."/>
        </authorList>
    </citation>
    <scope>NUCLEOTIDE SEQUENCE</scope>
    <source>
        <strain evidence="4">CBS 103.79</strain>
    </source>
</reference>
<keyword evidence="2" id="KW-0812">Transmembrane</keyword>
<name>A0AAN6RQT8_9PEZI</name>
<accession>A0AAN6RQT8</accession>
<evidence type="ECO:0000313" key="5">
    <source>
        <dbReference type="Proteomes" id="UP001303889"/>
    </source>
</evidence>
<feature type="compositionally biased region" description="Acidic residues" evidence="1">
    <location>
        <begin position="168"/>
        <end position="189"/>
    </location>
</feature>
<evidence type="ECO:0000256" key="1">
    <source>
        <dbReference type="SAM" id="MobiDB-lite"/>
    </source>
</evidence>
<comment type="caution">
    <text evidence="4">The sequence shown here is derived from an EMBL/GenBank/DDBJ whole genome shotgun (WGS) entry which is preliminary data.</text>
</comment>
<organism evidence="4 5">
    <name type="scientific">Staphylotrichum tortipilum</name>
    <dbReference type="NCBI Taxonomy" id="2831512"/>
    <lineage>
        <taxon>Eukaryota</taxon>
        <taxon>Fungi</taxon>
        <taxon>Dikarya</taxon>
        <taxon>Ascomycota</taxon>
        <taxon>Pezizomycotina</taxon>
        <taxon>Sordariomycetes</taxon>
        <taxon>Sordariomycetidae</taxon>
        <taxon>Sordariales</taxon>
        <taxon>Chaetomiaceae</taxon>
        <taxon>Staphylotrichum</taxon>
    </lineage>
</organism>
<keyword evidence="5" id="KW-1185">Reference proteome</keyword>
<dbReference type="NCBIfam" id="NF037970">
    <property type="entry name" value="vanZ_1"/>
    <property type="match status" value="1"/>
</dbReference>
<feature type="transmembrane region" description="Helical" evidence="2">
    <location>
        <begin position="40"/>
        <end position="57"/>
    </location>
</feature>
<reference evidence="4" key="1">
    <citation type="journal article" date="2023" name="Mol. Phylogenet. Evol.">
        <title>Genome-scale phylogeny and comparative genomics of the fungal order Sordariales.</title>
        <authorList>
            <person name="Hensen N."/>
            <person name="Bonometti L."/>
            <person name="Westerberg I."/>
            <person name="Brannstrom I.O."/>
            <person name="Guillou S."/>
            <person name="Cros-Aarteil S."/>
            <person name="Calhoun S."/>
            <person name="Haridas S."/>
            <person name="Kuo A."/>
            <person name="Mondo S."/>
            <person name="Pangilinan J."/>
            <person name="Riley R."/>
            <person name="LaButti K."/>
            <person name="Andreopoulos B."/>
            <person name="Lipzen A."/>
            <person name="Chen C."/>
            <person name="Yan M."/>
            <person name="Daum C."/>
            <person name="Ng V."/>
            <person name="Clum A."/>
            <person name="Steindorff A."/>
            <person name="Ohm R.A."/>
            <person name="Martin F."/>
            <person name="Silar P."/>
            <person name="Natvig D.O."/>
            <person name="Lalanne C."/>
            <person name="Gautier V."/>
            <person name="Ament-Velasquez S.L."/>
            <person name="Kruys A."/>
            <person name="Hutchinson M.I."/>
            <person name="Powell A.J."/>
            <person name="Barry K."/>
            <person name="Miller A.N."/>
            <person name="Grigoriev I.V."/>
            <person name="Debuchy R."/>
            <person name="Gladieux P."/>
            <person name="Hiltunen Thoren M."/>
            <person name="Johannesson H."/>
        </authorList>
    </citation>
    <scope>NUCLEOTIDE SEQUENCE</scope>
    <source>
        <strain evidence="4">CBS 103.79</strain>
    </source>
</reference>
<dbReference type="EMBL" id="MU855770">
    <property type="protein sequence ID" value="KAK3899555.1"/>
    <property type="molecule type" value="Genomic_DNA"/>
</dbReference>